<evidence type="ECO:0000313" key="2">
    <source>
        <dbReference type="Proteomes" id="UP000230423"/>
    </source>
</evidence>
<proteinExistence type="predicted"/>
<accession>A0A2G9TS10</accession>
<dbReference type="AlphaFoldDB" id="A0A2G9TS10"/>
<reference evidence="1 2" key="1">
    <citation type="submission" date="2015-09" db="EMBL/GenBank/DDBJ databases">
        <title>Draft genome of the parasitic nematode Teladorsagia circumcincta isolate WARC Sus (inbred).</title>
        <authorList>
            <person name="Mitreva M."/>
        </authorList>
    </citation>
    <scope>NUCLEOTIDE SEQUENCE [LARGE SCALE GENOMIC DNA]</scope>
    <source>
        <strain evidence="1 2">S</strain>
    </source>
</reference>
<dbReference type="EMBL" id="KZ354748">
    <property type="protein sequence ID" value="PIO60803.1"/>
    <property type="molecule type" value="Genomic_DNA"/>
</dbReference>
<name>A0A2G9TS10_TELCI</name>
<sequence>MPNDDHHLGRPGPSGAKWCDEPLHVEISMDTDVHVPDSPKMADLFEAVTSPGMMLNDGVRAKMALLAQQIIDALPDRIKNDANPLLDEESMTADVSAPSSFAYPDNNPFLSHLTHDCPADWEFQQYFANNHYQYVFRSHVSFMLAYFLNNFNLHLRRLSMGKLIGFK</sequence>
<keyword evidence="2" id="KW-1185">Reference proteome</keyword>
<protein>
    <submittedName>
        <fullName evidence="1">Uncharacterized protein</fullName>
    </submittedName>
</protein>
<dbReference type="OrthoDB" id="10254686at2759"/>
<dbReference type="Proteomes" id="UP000230423">
    <property type="component" value="Unassembled WGS sequence"/>
</dbReference>
<evidence type="ECO:0000313" key="1">
    <source>
        <dbReference type="EMBL" id="PIO60803.1"/>
    </source>
</evidence>
<gene>
    <name evidence="1" type="ORF">TELCIR_17691</name>
</gene>
<organism evidence="1 2">
    <name type="scientific">Teladorsagia circumcincta</name>
    <name type="common">Brown stomach worm</name>
    <name type="synonym">Ostertagia circumcincta</name>
    <dbReference type="NCBI Taxonomy" id="45464"/>
    <lineage>
        <taxon>Eukaryota</taxon>
        <taxon>Metazoa</taxon>
        <taxon>Ecdysozoa</taxon>
        <taxon>Nematoda</taxon>
        <taxon>Chromadorea</taxon>
        <taxon>Rhabditida</taxon>
        <taxon>Rhabditina</taxon>
        <taxon>Rhabditomorpha</taxon>
        <taxon>Strongyloidea</taxon>
        <taxon>Trichostrongylidae</taxon>
        <taxon>Teladorsagia</taxon>
    </lineage>
</organism>